<comment type="subcellular location">
    <subcellularLocation>
        <location evidence="1">Membrane</location>
        <topology evidence="1">Multi-pass membrane protein</topology>
    </subcellularLocation>
</comment>
<keyword evidence="1" id="KW-1278">Translocase</keyword>
<name>A0A8X6TJI6_NEPPI</name>
<dbReference type="GO" id="GO:0016020">
    <property type="term" value="C:membrane"/>
    <property type="evidence" value="ECO:0007669"/>
    <property type="project" value="UniProtKB-SubCell"/>
</dbReference>
<keyword evidence="1" id="KW-0812">Transmembrane</keyword>
<feature type="transmembrane region" description="Helical" evidence="1">
    <location>
        <begin position="25"/>
        <end position="45"/>
    </location>
</feature>
<comment type="caution">
    <text evidence="1">Lacks conserved residue(s) required for the propagation of feature annotation.</text>
</comment>
<comment type="similarity">
    <text evidence="1">Belongs to the cation transport ATPase (P-type) (TC 3.A.3) family. Type V subfamily.</text>
</comment>
<evidence type="ECO:0000313" key="3">
    <source>
        <dbReference type="EMBL" id="GFT24493.1"/>
    </source>
</evidence>
<comment type="caution">
    <text evidence="3">The sequence shown here is derived from an EMBL/GenBank/DDBJ whole genome shotgun (WGS) entry which is preliminary data.</text>
</comment>
<protein>
    <recommendedName>
        <fullName evidence="1">Cation-transporting ATPase</fullName>
        <ecNumber evidence="1">7.2.2.-</ecNumber>
    </recommendedName>
</protein>
<keyword evidence="1" id="KW-1133">Transmembrane helix</keyword>
<dbReference type="EMBL" id="BMAW01011568">
    <property type="protein sequence ID" value="GFT24493.1"/>
    <property type="molecule type" value="Genomic_DNA"/>
</dbReference>
<evidence type="ECO:0000259" key="2">
    <source>
        <dbReference type="Pfam" id="PF12409"/>
    </source>
</evidence>
<dbReference type="InterPro" id="IPR047819">
    <property type="entry name" value="P5A-ATPase_N"/>
</dbReference>
<keyword evidence="1" id="KW-0472">Membrane</keyword>
<sequence>MKWKKDFQELEGEQNLKIQGFRVSYLKQMLTCIGVVLSCGLLWVIMSFRRKFYMHCTHNACTLEKAEKMFLVVSLHVNHISWINNKNTGTN</sequence>
<proteinExistence type="inferred from homology"/>
<keyword evidence="4" id="KW-1185">Reference proteome</keyword>
<keyword evidence="1" id="KW-0547">Nucleotide-binding</keyword>
<dbReference type="GO" id="GO:0005524">
    <property type="term" value="F:ATP binding"/>
    <property type="evidence" value="ECO:0007669"/>
    <property type="project" value="UniProtKB-UniRule"/>
</dbReference>
<evidence type="ECO:0000256" key="1">
    <source>
        <dbReference type="RuleBase" id="RU362082"/>
    </source>
</evidence>
<dbReference type="EC" id="7.2.2.-" evidence="1"/>
<evidence type="ECO:0000313" key="4">
    <source>
        <dbReference type="Proteomes" id="UP000887013"/>
    </source>
</evidence>
<dbReference type="Pfam" id="PF12409">
    <property type="entry name" value="P5-ATPase"/>
    <property type="match status" value="1"/>
</dbReference>
<dbReference type="GO" id="GO:0019829">
    <property type="term" value="F:ATPase-coupled monoatomic cation transmembrane transporter activity"/>
    <property type="evidence" value="ECO:0007669"/>
    <property type="project" value="UniProtKB-UniRule"/>
</dbReference>
<keyword evidence="1" id="KW-0479">Metal-binding</keyword>
<dbReference type="Proteomes" id="UP000887013">
    <property type="component" value="Unassembled WGS sequence"/>
</dbReference>
<feature type="domain" description="P5B-type ATPase N-terminal" evidence="2">
    <location>
        <begin position="14"/>
        <end position="72"/>
    </location>
</feature>
<comment type="catalytic activity">
    <reaction evidence="1">
        <text>ATP + H2O = ADP + phosphate + H(+)</text>
        <dbReference type="Rhea" id="RHEA:13065"/>
        <dbReference type="ChEBI" id="CHEBI:15377"/>
        <dbReference type="ChEBI" id="CHEBI:15378"/>
        <dbReference type="ChEBI" id="CHEBI:30616"/>
        <dbReference type="ChEBI" id="CHEBI:43474"/>
        <dbReference type="ChEBI" id="CHEBI:456216"/>
    </reaction>
</comment>
<reference evidence="3" key="1">
    <citation type="submission" date="2020-08" db="EMBL/GenBank/DDBJ databases">
        <title>Multicomponent nature underlies the extraordinary mechanical properties of spider dragline silk.</title>
        <authorList>
            <person name="Kono N."/>
            <person name="Nakamura H."/>
            <person name="Mori M."/>
            <person name="Yoshida Y."/>
            <person name="Ohtoshi R."/>
            <person name="Malay A.D."/>
            <person name="Moran D.A.P."/>
            <person name="Tomita M."/>
            <person name="Numata K."/>
            <person name="Arakawa K."/>
        </authorList>
    </citation>
    <scope>NUCLEOTIDE SEQUENCE</scope>
</reference>
<dbReference type="GO" id="GO:0046872">
    <property type="term" value="F:metal ion binding"/>
    <property type="evidence" value="ECO:0007669"/>
    <property type="project" value="UniProtKB-UniRule"/>
</dbReference>
<dbReference type="AlphaFoldDB" id="A0A8X6TJI6"/>
<gene>
    <name evidence="3" type="ORF">NPIL_608971</name>
</gene>
<keyword evidence="1" id="KW-0460">Magnesium</keyword>
<keyword evidence="1" id="KW-0067">ATP-binding</keyword>
<organism evidence="3 4">
    <name type="scientific">Nephila pilipes</name>
    <name type="common">Giant wood spider</name>
    <name type="synonym">Nephila maculata</name>
    <dbReference type="NCBI Taxonomy" id="299642"/>
    <lineage>
        <taxon>Eukaryota</taxon>
        <taxon>Metazoa</taxon>
        <taxon>Ecdysozoa</taxon>
        <taxon>Arthropoda</taxon>
        <taxon>Chelicerata</taxon>
        <taxon>Arachnida</taxon>
        <taxon>Araneae</taxon>
        <taxon>Araneomorphae</taxon>
        <taxon>Entelegynae</taxon>
        <taxon>Araneoidea</taxon>
        <taxon>Nephilidae</taxon>
        <taxon>Nephila</taxon>
    </lineage>
</organism>
<dbReference type="OrthoDB" id="10369257at2759"/>
<accession>A0A8X6TJI6</accession>